<evidence type="ECO:0000313" key="4">
    <source>
        <dbReference type="Proteomes" id="UP000195570"/>
    </source>
</evidence>
<gene>
    <name evidence="3" type="ORF">TEOVI_000094600</name>
</gene>
<name>A0A1G4IAT7_TRYEQ</name>
<organism evidence="3 4">
    <name type="scientific">Trypanosoma equiperdum</name>
    <dbReference type="NCBI Taxonomy" id="5694"/>
    <lineage>
        <taxon>Eukaryota</taxon>
        <taxon>Discoba</taxon>
        <taxon>Euglenozoa</taxon>
        <taxon>Kinetoplastea</taxon>
        <taxon>Metakinetoplastina</taxon>
        <taxon>Trypanosomatida</taxon>
        <taxon>Trypanosomatidae</taxon>
        <taxon>Trypanosoma</taxon>
    </lineage>
</organism>
<dbReference type="InterPro" id="IPR045194">
    <property type="entry name" value="MGRN1/RNF157-like"/>
</dbReference>
<sequence>MGQKSSTAANEGRPRSYYLVMGGPSIRYIGGPPEAGPLIFDVDIEKPEEEGEIERAEVFNMAVSVLPKEPFRLRHVRSGNNRTDFALSFMVSATNNVVGPGYTLRVFAGVDIEYRENEGIHLKQAEKSQNPFCVHETSTPEEILGEVYIGEGVQLQKVDKAVSITTPEGIKQVTYAPIVIELTYEPPVCGRERRRAPLADDARDTTQRVIQYTFLDIPDNAADLVANAARSGGEGRRPSGEVGAQVKVVRQLLQLGVEVYELDDVFDLGANSDDENAEDDDDKLCVVCLTNERDTMLLPCRHMCLCYECASMLRIQRNNACPICRVPIERLMTA</sequence>
<dbReference type="AlphaFoldDB" id="A0A1G4IAT7"/>
<dbReference type="GO" id="GO:0016567">
    <property type="term" value="P:protein ubiquitination"/>
    <property type="evidence" value="ECO:0007669"/>
    <property type="project" value="TreeGrafter"/>
</dbReference>
<reference evidence="3" key="1">
    <citation type="submission" date="2016-09" db="EMBL/GenBank/DDBJ databases">
        <authorList>
            <person name="Hebert L."/>
            <person name="Moumen B."/>
        </authorList>
    </citation>
    <scope>NUCLEOTIDE SEQUENCE [LARGE SCALE GENOMIC DNA]</scope>
    <source>
        <strain evidence="3">OVI</strain>
    </source>
</reference>
<keyword evidence="1" id="KW-0863">Zinc-finger</keyword>
<keyword evidence="1" id="KW-0479">Metal-binding</keyword>
<comment type="caution">
    <text evidence="3">The sequence shown here is derived from an EMBL/GenBank/DDBJ whole genome shotgun (WGS) entry which is preliminary data.</text>
</comment>
<dbReference type="SMART" id="SM00184">
    <property type="entry name" value="RING"/>
    <property type="match status" value="1"/>
</dbReference>
<dbReference type="Pfam" id="PF13920">
    <property type="entry name" value="zf-C3HC4_3"/>
    <property type="match status" value="1"/>
</dbReference>
<keyword evidence="4" id="KW-1185">Reference proteome</keyword>
<dbReference type="GO" id="GO:0008270">
    <property type="term" value="F:zinc ion binding"/>
    <property type="evidence" value="ECO:0007669"/>
    <property type="project" value="UniProtKB-KW"/>
</dbReference>
<dbReference type="GO" id="GO:0061630">
    <property type="term" value="F:ubiquitin protein ligase activity"/>
    <property type="evidence" value="ECO:0007669"/>
    <property type="project" value="UniProtKB-EC"/>
</dbReference>
<accession>A0A1G4IAT7</accession>
<dbReference type="VEuPathDB" id="TriTrypDB:TEOVI_000094600"/>
<dbReference type="PANTHER" id="PTHR22996:SF0">
    <property type="entry name" value="RE60872P-RELATED"/>
    <property type="match status" value="1"/>
</dbReference>
<evidence type="ECO:0000313" key="3">
    <source>
        <dbReference type="EMBL" id="SCU69380.1"/>
    </source>
</evidence>
<dbReference type="InterPro" id="IPR001841">
    <property type="entry name" value="Znf_RING"/>
</dbReference>
<feature type="domain" description="RING-type" evidence="2">
    <location>
        <begin position="285"/>
        <end position="325"/>
    </location>
</feature>
<keyword evidence="1" id="KW-0862">Zinc</keyword>
<dbReference type="RefSeq" id="XP_067080364.1">
    <property type="nucleotide sequence ID" value="XM_067224263.1"/>
</dbReference>
<dbReference type="GeneID" id="92374886"/>
<dbReference type="SUPFAM" id="SSF57850">
    <property type="entry name" value="RING/U-box"/>
    <property type="match status" value="1"/>
</dbReference>
<evidence type="ECO:0000256" key="1">
    <source>
        <dbReference type="PROSITE-ProRule" id="PRU00175"/>
    </source>
</evidence>
<dbReference type="Gene3D" id="3.30.40.10">
    <property type="entry name" value="Zinc/RING finger domain, C3HC4 (zinc finger)"/>
    <property type="match status" value="1"/>
</dbReference>
<dbReference type="EMBL" id="CZPT02001198">
    <property type="protein sequence ID" value="SCU69380.1"/>
    <property type="molecule type" value="Genomic_DNA"/>
</dbReference>
<dbReference type="InterPro" id="IPR013083">
    <property type="entry name" value="Znf_RING/FYVE/PHD"/>
</dbReference>
<dbReference type="PROSITE" id="PS50089">
    <property type="entry name" value="ZF_RING_2"/>
    <property type="match status" value="1"/>
</dbReference>
<dbReference type="PANTHER" id="PTHR22996">
    <property type="entry name" value="MAHOGUNIN"/>
    <property type="match status" value="1"/>
</dbReference>
<proteinExistence type="predicted"/>
<dbReference type="Proteomes" id="UP000195570">
    <property type="component" value="Unassembled WGS sequence"/>
</dbReference>
<protein>
    <submittedName>
        <fullName evidence="3">Zinc finger, C3HC4 type (RING finger), putative</fullName>
    </submittedName>
</protein>
<evidence type="ECO:0000259" key="2">
    <source>
        <dbReference type="PROSITE" id="PS50089"/>
    </source>
</evidence>